<name>A0A8J3FAW6_9BACI</name>
<reference evidence="1" key="2">
    <citation type="submission" date="2020-09" db="EMBL/GenBank/DDBJ databases">
        <authorList>
            <person name="Sun Q."/>
            <person name="Ohkuma M."/>
        </authorList>
    </citation>
    <scope>NUCLEOTIDE SEQUENCE</scope>
    <source>
        <strain evidence="1">JCM 14719</strain>
    </source>
</reference>
<protein>
    <submittedName>
        <fullName evidence="1">Uncharacterized protein</fullName>
    </submittedName>
</protein>
<organism evidence="1 2">
    <name type="scientific">Calditerricola satsumensis</name>
    <dbReference type="NCBI Taxonomy" id="373054"/>
    <lineage>
        <taxon>Bacteria</taxon>
        <taxon>Bacillati</taxon>
        <taxon>Bacillota</taxon>
        <taxon>Bacilli</taxon>
        <taxon>Bacillales</taxon>
        <taxon>Bacillaceae</taxon>
        <taxon>Calditerricola</taxon>
    </lineage>
</organism>
<comment type="caution">
    <text evidence="1">The sequence shown here is derived from an EMBL/GenBank/DDBJ whole genome shotgun (WGS) entry which is preliminary data.</text>
</comment>
<accession>A0A8J3FAW6</accession>
<dbReference type="EMBL" id="BMOF01000005">
    <property type="protein sequence ID" value="GGJ94037.1"/>
    <property type="molecule type" value="Genomic_DNA"/>
</dbReference>
<keyword evidence="2" id="KW-1185">Reference proteome</keyword>
<evidence type="ECO:0000313" key="2">
    <source>
        <dbReference type="Proteomes" id="UP000637720"/>
    </source>
</evidence>
<dbReference type="Proteomes" id="UP000637720">
    <property type="component" value="Unassembled WGS sequence"/>
</dbReference>
<evidence type="ECO:0000313" key="1">
    <source>
        <dbReference type="EMBL" id="GGJ94037.1"/>
    </source>
</evidence>
<dbReference type="RefSeq" id="WP_229725608.1">
    <property type="nucleotide sequence ID" value="NZ_BMOF01000005.1"/>
</dbReference>
<dbReference type="AlphaFoldDB" id="A0A8J3FAW6"/>
<proteinExistence type="predicted"/>
<reference evidence="1" key="1">
    <citation type="journal article" date="2014" name="Int. J. Syst. Evol. Microbiol.">
        <title>Complete genome sequence of Corynebacterium casei LMG S-19264T (=DSM 44701T), isolated from a smear-ripened cheese.</title>
        <authorList>
            <consortium name="US DOE Joint Genome Institute (JGI-PGF)"/>
            <person name="Walter F."/>
            <person name="Albersmeier A."/>
            <person name="Kalinowski J."/>
            <person name="Ruckert C."/>
        </authorList>
    </citation>
    <scope>NUCLEOTIDE SEQUENCE</scope>
    <source>
        <strain evidence="1">JCM 14719</strain>
    </source>
</reference>
<gene>
    <name evidence="1" type="ORF">GCM10007043_04750</name>
</gene>
<sequence>MNRLYCDAADGRLARAAAWRDVHGPEVSPPDETVIPGRIVYVGRNAKGQSVYWTTVGRSRRVLENVWISVWALYGQTLANWEILDVDETPA</sequence>